<evidence type="ECO:0000256" key="1">
    <source>
        <dbReference type="SAM" id="SignalP"/>
    </source>
</evidence>
<dbReference type="EMBL" id="CP029187">
    <property type="protein sequence ID" value="AWI26790.1"/>
    <property type="molecule type" value="Genomic_DNA"/>
</dbReference>
<evidence type="ECO:0000313" key="3">
    <source>
        <dbReference type="Proteomes" id="UP000244937"/>
    </source>
</evidence>
<feature type="signal peptide" evidence="1">
    <location>
        <begin position="1"/>
        <end position="19"/>
    </location>
</feature>
<keyword evidence="1" id="KW-0732">Signal</keyword>
<dbReference type="OrthoDB" id="1228337at2"/>
<dbReference type="AlphaFoldDB" id="A0A2S1SK28"/>
<dbReference type="KEGG" id="fpal:HYN49_13280"/>
<proteinExistence type="predicted"/>
<dbReference type="RefSeq" id="WP_108904567.1">
    <property type="nucleotide sequence ID" value="NZ_CP029187.1"/>
</dbReference>
<organism evidence="2 3">
    <name type="scientific">Flavobacterium pallidum</name>
    <dbReference type="NCBI Taxonomy" id="2172098"/>
    <lineage>
        <taxon>Bacteria</taxon>
        <taxon>Pseudomonadati</taxon>
        <taxon>Bacteroidota</taxon>
        <taxon>Flavobacteriia</taxon>
        <taxon>Flavobacteriales</taxon>
        <taxon>Flavobacteriaceae</taxon>
        <taxon>Flavobacterium</taxon>
    </lineage>
</organism>
<gene>
    <name evidence="2" type="ORF">HYN49_13280</name>
</gene>
<protein>
    <submittedName>
        <fullName evidence="2">Uncharacterized protein</fullName>
    </submittedName>
</protein>
<accession>A0A2S1SK28</accession>
<feature type="chain" id="PRO_5015670198" evidence="1">
    <location>
        <begin position="20"/>
        <end position="372"/>
    </location>
</feature>
<name>A0A2S1SK28_9FLAO</name>
<sequence length="372" mass="41507">MKKILFTVGLIALSMTTQAQLGGLIKKAKKKAESAVENAATGDKDVVKSTKETVNGASSANVTMGGRNGTLQLFTEEVLDFPQYRNHIGEVCFSHQDFDRTIPETAYIKSFKLGEKVAARSWSAHSVANSIMLQLEEYGMSVSDINKGRNEIGEGAAVYVVMYLDGKLFMFTGNEPGTDFETNTKIPSDRFELNDGTSKEFFGEYLMQDLAKRTDLLTSGTHKLKFEVMPRLVSVQSGSDIQFKPLAVGEIDLVVPEVIPTAENCFPYKAISDPALEAEVLKLMKSRNPNAIKVIINTTIKIERMDNGTILNKNFIAAIVSKTSEKVWYDVYRFDKLYDGTQYGEVVISSNSDNFTYPRDWRINKECLKFLK</sequence>
<reference evidence="2 3" key="1">
    <citation type="submission" date="2018-05" db="EMBL/GenBank/DDBJ databases">
        <title>Genome sequencing of Flavobacterium sp. HYN0049.</title>
        <authorList>
            <person name="Yi H."/>
            <person name="Baek C."/>
        </authorList>
    </citation>
    <scope>NUCLEOTIDE SEQUENCE [LARGE SCALE GENOMIC DNA]</scope>
    <source>
        <strain evidence="2 3">HYN0049</strain>
    </source>
</reference>
<evidence type="ECO:0000313" key="2">
    <source>
        <dbReference type="EMBL" id="AWI26790.1"/>
    </source>
</evidence>
<keyword evidence="3" id="KW-1185">Reference proteome</keyword>
<dbReference type="Proteomes" id="UP000244937">
    <property type="component" value="Chromosome"/>
</dbReference>